<dbReference type="InterPro" id="IPR004843">
    <property type="entry name" value="Calcineurin-like_PHP"/>
</dbReference>
<comment type="similarity">
    <text evidence="1">Belongs to the UPF0046 family.</text>
</comment>
<comment type="caution">
    <text evidence="3">The sequence shown here is derived from an EMBL/GenBank/DDBJ whole genome shotgun (WGS) entry which is preliminary data.</text>
</comment>
<accession>A0A8J7NFJ3</accession>
<protein>
    <submittedName>
        <fullName evidence="3">MPPD1 protein</fullName>
    </submittedName>
</protein>
<dbReference type="PANTHER" id="PTHR12905:SF31">
    <property type="entry name" value="METALLOPHOSPHOESTERASE DOMAIN-CONTAINING PROTEIN 1"/>
    <property type="match status" value="1"/>
</dbReference>
<dbReference type="Pfam" id="PF00149">
    <property type="entry name" value="Metallophos"/>
    <property type="match status" value="1"/>
</dbReference>
<evidence type="ECO:0000259" key="2">
    <source>
        <dbReference type="Pfam" id="PF00149"/>
    </source>
</evidence>
<dbReference type="Proteomes" id="UP000736164">
    <property type="component" value="Unassembled WGS sequence"/>
</dbReference>
<dbReference type="Gene3D" id="3.60.21.10">
    <property type="match status" value="2"/>
</dbReference>
<gene>
    <name evidence="3" type="primary">Mpped1</name>
    <name evidence="3" type="ORF">GTO95_0006601</name>
</gene>
<dbReference type="PANTHER" id="PTHR12905">
    <property type="entry name" value="METALLOPHOSPHOESTERASE"/>
    <property type="match status" value="1"/>
</dbReference>
<feature type="non-terminal residue" evidence="3">
    <location>
        <position position="389"/>
    </location>
</feature>
<organism evidence="3 4">
    <name type="scientific">Atractosteus spatula</name>
    <name type="common">Alligator gar</name>
    <name type="synonym">Lepisosteus spatula</name>
    <dbReference type="NCBI Taxonomy" id="7917"/>
    <lineage>
        <taxon>Eukaryota</taxon>
        <taxon>Metazoa</taxon>
        <taxon>Chordata</taxon>
        <taxon>Craniata</taxon>
        <taxon>Vertebrata</taxon>
        <taxon>Euteleostomi</taxon>
        <taxon>Actinopterygii</taxon>
        <taxon>Neopterygii</taxon>
        <taxon>Holostei</taxon>
        <taxon>Semionotiformes</taxon>
        <taxon>Lepisosteidae</taxon>
        <taxon>Atractosteus</taxon>
    </lineage>
</organism>
<proteinExistence type="inferred from homology"/>
<dbReference type="AlphaFoldDB" id="A0A8J7NFJ3"/>
<dbReference type="EMBL" id="JAAWVO010004620">
    <property type="protein sequence ID" value="MBN3312320.1"/>
    <property type="molecule type" value="Genomic_DNA"/>
</dbReference>
<evidence type="ECO:0000313" key="4">
    <source>
        <dbReference type="Proteomes" id="UP000736164"/>
    </source>
</evidence>
<dbReference type="CDD" id="cd07379">
    <property type="entry name" value="MPP_239FB"/>
    <property type="match status" value="1"/>
</dbReference>
<sequence length="389" mass="43950">PPRCTMAFTLSEIMAARRQQHQQQHGARAAVDVDEYSANPTQAFTFYNINQGRFQPPHVHMVDPLPHDAPKPPGYTRFVCVSDTHSRTDAIQMPYGDVFIHAGDFTELGLPSEVKKFNDWLEQHYFTGAGDARDGHGPSIRERASPGLAMVPWRVQLQTLKDRPHRGGREADLETKPPAALVLPEPSQQLVAFILSPCGTLPYEYKIVIAGNHELTFDQEFMADLIKQDFYYFPSASKLKPENYENVQSLLTNCIYLQDSEVSVRGFRVYGSPWQPWYYGWGFNLPRGQALLDKWNLIPDSTDVLITHCPPLGFLDWVPKKMQRVGCMELLNTVQRRVQPKLHVFGHIHEGYGVMTDGATTFVNGSACTVNFQPMNPPIVIDLPTPRST</sequence>
<evidence type="ECO:0000313" key="3">
    <source>
        <dbReference type="EMBL" id="MBN3312320.1"/>
    </source>
</evidence>
<evidence type="ECO:0000256" key="1">
    <source>
        <dbReference type="ARBA" id="ARBA00007993"/>
    </source>
</evidence>
<name>A0A8J7NFJ3_ATRSP</name>
<feature type="domain" description="Calcineurin-like phosphoesterase" evidence="2">
    <location>
        <begin position="203"/>
        <end position="350"/>
    </location>
</feature>
<feature type="non-terminal residue" evidence="3">
    <location>
        <position position="1"/>
    </location>
</feature>
<dbReference type="InterPro" id="IPR029052">
    <property type="entry name" value="Metallo-depent_PP-like"/>
</dbReference>
<dbReference type="InterPro" id="IPR051693">
    <property type="entry name" value="UPF0046_metallophosphoest"/>
</dbReference>
<keyword evidence="4" id="KW-1185">Reference proteome</keyword>
<dbReference type="GO" id="GO:0016787">
    <property type="term" value="F:hydrolase activity"/>
    <property type="evidence" value="ECO:0007669"/>
    <property type="project" value="InterPro"/>
</dbReference>
<dbReference type="SUPFAM" id="SSF56300">
    <property type="entry name" value="Metallo-dependent phosphatases"/>
    <property type="match status" value="1"/>
</dbReference>
<reference evidence="3" key="1">
    <citation type="journal article" date="2021" name="Cell">
        <title>Tracing the genetic footprints of vertebrate landing in non-teleost ray-finned fishes.</title>
        <authorList>
            <person name="Bi X."/>
            <person name="Wang K."/>
            <person name="Yang L."/>
            <person name="Pan H."/>
            <person name="Jiang H."/>
            <person name="Wei Q."/>
            <person name="Fang M."/>
            <person name="Yu H."/>
            <person name="Zhu C."/>
            <person name="Cai Y."/>
            <person name="He Y."/>
            <person name="Gan X."/>
            <person name="Zeng H."/>
            <person name="Yu D."/>
            <person name="Zhu Y."/>
            <person name="Jiang H."/>
            <person name="Qiu Q."/>
            <person name="Yang H."/>
            <person name="Zhang Y.E."/>
            <person name="Wang W."/>
            <person name="Zhu M."/>
            <person name="He S."/>
            <person name="Zhang G."/>
        </authorList>
    </citation>
    <scope>NUCLEOTIDE SEQUENCE</scope>
    <source>
        <strain evidence="3">Allg_001</strain>
    </source>
</reference>